<dbReference type="RefSeq" id="WP_354553124.1">
    <property type="nucleotide sequence ID" value="NZ_JBEPSM010000003.1"/>
</dbReference>
<feature type="domain" description="ABC-three component systems C-terminal" evidence="3">
    <location>
        <begin position="287"/>
        <end position="411"/>
    </location>
</feature>
<evidence type="ECO:0000256" key="1">
    <source>
        <dbReference type="SAM" id="Coils"/>
    </source>
</evidence>
<evidence type="ECO:0000259" key="3">
    <source>
        <dbReference type="Pfam" id="PF20275"/>
    </source>
</evidence>
<proteinExistence type="predicted"/>
<evidence type="ECO:0000313" key="5">
    <source>
        <dbReference type="Proteomes" id="UP001549321"/>
    </source>
</evidence>
<evidence type="ECO:0000313" key="4">
    <source>
        <dbReference type="EMBL" id="MET4635618.1"/>
    </source>
</evidence>
<feature type="coiled-coil region" evidence="1">
    <location>
        <begin position="259"/>
        <end position="293"/>
    </location>
</feature>
<keyword evidence="5" id="KW-1185">Reference proteome</keyword>
<dbReference type="Pfam" id="PF10088">
    <property type="entry name" value="DUF2326"/>
    <property type="match status" value="1"/>
</dbReference>
<reference evidence="4 5" key="1">
    <citation type="submission" date="2024-06" db="EMBL/GenBank/DDBJ databases">
        <title>Sorghum-associated microbial communities from plants grown in Nebraska, USA.</title>
        <authorList>
            <person name="Schachtman D."/>
        </authorList>
    </citation>
    <scope>NUCLEOTIDE SEQUENCE [LARGE SCALE GENOMIC DNA]</scope>
    <source>
        <strain evidence="4 5">3207</strain>
    </source>
</reference>
<dbReference type="InterPro" id="IPR046919">
    <property type="entry name" value="ABC-3C_CTD10"/>
</dbReference>
<dbReference type="Pfam" id="PF20275">
    <property type="entry name" value="CTD10"/>
    <property type="match status" value="1"/>
</dbReference>
<keyword evidence="1" id="KW-0175">Coiled coil</keyword>
<dbReference type="Proteomes" id="UP001549321">
    <property type="component" value="Unassembled WGS sequence"/>
</dbReference>
<feature type="coiled-coil region" evidence="1">
    <location>
        <begin position="383"/>
        <end position="427"/>
    </location>
</feature>
<dbReference type="EMBL" id="JBEPSM010000003">
    <property type="protein sequence ID" value="MET4635618.1"/>
    <property type="molecule type" value="Genomic_DNA"/>
</dbReference>
<gene>
    <name evidence="4" type="ORF">ABIE08_003569</name>
</gene>
<protein>
    <submittedName>
        <fullName evidence="4">Uncharacterized protein YydD (DUF2326 family)</fullName>
    </submittedName>
</protein>
<organism evidence="4 5">
    <name type="scientific">Kaistia defluvii</name>
    <dbReference type="NCBI Taxonomy" id="410841"/>
    <lineage>
        <taxon>Bacteria</taxon>
        <taxon>Pseudomonadati</taxon>
        <taxon>Pseudomonadota</taxon>
        <taxon>Alphaproteobacteria</taxon>
        <taxon>Hyphomicrobiales</taxon>
        <taxon>Kaistiaceae</taxon>
        <taxon>Kaistia</taxon>
    </lineage>
</organism>
<evidence type="ECO:0000259" key="2">
    <source>
        <dbReference type="Pfam" id="PF10088"/>
    </source>
</evidence>
<dbReference type="InterPro" id="IPR018760">
    <property type="entry name" value="DUF2326"/>
</dbReference>
<comment type="caution">
    <text evidence="4">The sequence shown here is derived from an EMBL/GenBank/DDBJ whole genome shotgun (WGS) entry which is preliminary data.</text>
</comment>
<accession>A0ABV2R3D1</accession>
<name>A0ABV2R3D1_9HYPH</name>
<sequence length="587" mass="65153">MILSIESDLPSFKPLLFRGGMNVLLSHKSKGSNERKTRNSAGKSSTVELLHFLLGSSAKNHLAAHEKLAHHVFYGTFLLAGRKVQVGRTASDASKILIREEDGEALQLPMKVDKVRGHYVSNENWKATLGHYFFGLPFPTKGTAYDASYSPSFRSLVSYFARRKGGFLHPQASSEKQQPWDTQVALSYLLGLDWSVPSALEGVRQQERQLTELKRAAKGGAVGEIIGTVAELRPKIVKLEASVAQLQGNVGEFRVLDAYKQWSDRAAALRAEMLGLEREKVLLKQSLDHLRRALVDEKPPQEDAVDRMYRAVGVELPEIAVRRFEEVSAFHQSVIANRKKRLEAESAVIEEQIGSADAKTAELDEERSGILRQLAGFGAFEDLVALQVQVSGQQAELSALRERYKAAEVLEGKNTELEIDRANIKRRLQDDHRARQKRLDRAVLFVGQAIERLYDDRSGAFEIGVEDNGPTFEIKIEGDRGGGISQIEIFCLDYALFKSSNAEHGGPKFLVHDSHLFDGVDERQVAQALVLGKEAADELAGQYIVTLNSDVYDRLPLPPSFDRQSAVCDPLLSDADVAAGLFGFRFD</sequence>
<feature type="domain" description="DUF2326" evidence="2">
    <location>
        <begin position="450"/>
        <end position="586"/>
    </location>
</feature>